<dbReference type="EMBL" id="FQZY01000008">
    <property type="protein sequence ID" value="SHJ40409.1"/>
    <property type="molecule type" value="Genomic_DNA"/>
</dbReference>
<feature type="domain" description="4'-phosphopantetheinyl transferase" evidence="3">
    <location>
        <begin position="90"/>
        <end position="195"/>
    </location>
</feature>
<reference evidence="4 5" key="1">
    <citation type="submission" date="2016-11" db="EMBL/GenBank/DDBJ databases">
        <authorList>
            <person name="Jaros S."/>
            <person name="Januszkiewicz K."/>
            <person name="Wedrychowicz H."/>
        </authorList>
    </citation>
    <scope>NUCLEOTIDE SEQUENCE [LARGE SCALE GENOMIC DNA]</scope>
    <source>
        <strain evidence="4 5">DSM 15480</strain>
    </source>
</reference>
<dbReference type="Pfam" id="PF01648">
    <property type="entry name" value="ACPS"/>
    <property type="match status" value="1"/>
</dbReference>
<dbReference type="GO" id="GO:0019878">
    <property type="term" value="P:lysine biosynthetic process via aminoadipic acid"/>
    <property type="evidence" value="ECO:0007669"/>
    <property type="project" value="TreeGrafter"/>
</dbReference>
<dbReference type="AlphaFoldDB" id="A0A1M6J1A0"/>
<comment type="similarity">
    <text evidence="1">Belongs to the P-Pant transferase superfamily. Gsp/Sfp/HetI/AcpT family.</text>
</comment>
<dbReference type="GO" id="GO:0008897">
    <property type="term" value="F:holo-[acyl-carrier-protein] synthase activity"/>
    <property type="evidence" value="ECO:0007669"/>
    <property type="project" value="InterPro"/>
</dbReference>
<keyword evidence="5" id="KW-1185">Reference proteome</keyword>
<dbReference type="GO" id="GO:0000287">
    <property type="term" value="F:magnesium ion binding"/>
    <property type="evidence" value="ECO:0007669"/>
    <property type="project" value="InterPro"/>
</dbReference>
<evidence type="ECO:0000259" key="3">
    <source>
        <dbReference type="Pfam" id="PF01648"/>
    </source>
</evidence>
<dbReference type="Proteomes" id="UP000184301">
    <property type="component" value="Unassembled WGS sequence"/>
</dbReference>
<dbReference type="InterPro" id="IPR037143">
    <property type="entry name" value="4-PPantetheinyl_Trfase_dom_sf"/>
</dbReference>
<dbReference type="InterPro" id="IPR008278">
    <property type="entry name" value="4-PPantetheinyl_Trfase_dom"/>
</dbReference>
<evidence type="ECO:0000256" key="1">
    <source>
        <dbReference type="ARBA" id="ARBA00010990"/>
    </source>
</evidence>
<dbReference type="STRING" id="1121950.SAMN02745243_00503"/>
<gene>
    <name evidence="4" type="ORF">SAMN02745243_00503</name>
</gene>
<proteinExistence type="inferred from homology"/>
<evidence type="ECO:0000313" key="4">
    <source>
        <dbReference type="EMBL" id="SHJ40409.1"/>
    </source>
</evidence>
<keyword evidence="2 4" id="KW-0808">Transferase</keyword>
<dbReference type="InterPro" id="IPR050559">
    <property type="entry name" value="P-Pant_transferase_sf"/>
</dbReference>
<evidence type="ECO:0000256" key="2">
    <source>
        <dbReference type="ARBA" id="ARBA00022679"/>
    </source>
</evidence>
<dbReference type="PANTHER" id="PTHR12215">
    <property type="entry name" value="PHOSPHOPANTETHEINE TRANSFERASE"/>
    <property type="match status" value="1"/>
</dbReference>
<dbReference type="OrthoDB" id="9808281at2"/>
<dbReference type="GO" id="GO:0005829">
    <property type="term" value="C:cytosol"/>
    <property type="evidence" value="ECO:0007669"/>
    <property type="project" value="TreeGrafter"/>
</dbReference>
<organism evidence="4 5">
    <name type="scientific">Hespellia stercorisuis DSM 15480</name>
    <dbReference type="NCBI Taxonomy" id="1121950"/>
    <lineage>
        <taxon>Bacteria</taxon>
        <taxon>Bacillati</taxon>
        <taxon>Bacillota</taxon>
        <taxon>Clostridia</taxon>
        <taxon>Lachnospirales</taxon>
        <taxon>Lachnospiraceae</taxon>
        <taxon>Hespellia</taxon>
    </lineage>
</organism>
<evidence type="ECO:0000313" key="5">
    <source>
        <dbReference type="Proteomes" id="UP000184301"/>
    </source>
</evidence>
<dbReference type="Gene3D" id="3.90.470.20">
    <property type="entry name" value="4'-phosphopantetheinyl transferase domain"/>
    <property type="match status" value="1"/>
</dbReference>
<dbReference type="PANTHER" id="PTHR12215:SF10">
    <property type="entry name" value="L-AMINOADIPATE-SEMIALDEHYDE DEHYDROGENASE-PHOSPHOPANTETHEINYL TRANSFERASE"/>
    <property type="match status" value="1"/>
</dbReference>
<sequence length="210" mass="24751">MIKTWIANIDSLREESRYHFYYENVPAFRRQKADKQRQKEDKLRSIGVWALLARAWERDNIDKSRPFNLSHSGDYVMCSIAVDEEPGTLVGCDVESMNEKNEVEKIANHFFCPQEQQTIRACETKGERSDTFYRYWVLKESFMKATRQGTALDLHSFEFELSDPPVLVRQPEGFAEKYYCREYMLEGEPYKFAVCSTCPVFSKEMEMVKL</sequence>
<dbReference type="RefSeq" id="WP_073104539.1">
    <property type="nucleotide sequence ID" value="NZ_FQZY01000008.1"/>
</dbReference>
<dbReference type="SUPFAM" id="SSF56214">
    <property type="entry name" value="4'-phosphopantetheinyl transferase"/>
    <property type="match status" value="2"/>
</dbReference>
<protein>
    <submittedName>
        <fullName evidence="4">4'-phosphopantetheinyl transferase superfamily protein</fullName>
    </submittedName>
</protein>
<name>A0A1M6J1A0_9FIRM</name>
<accession>A0A1M6J1A0</accession>